<dbReference type="Proteomes" id="UP000193061">
    <property type="component" value="Unassembled WGS sequence"/>
</dbReference>
<protein>
    <submittedName>
        <fullName evidence="2">Uncharacterized protein</fullName>
    </submittedName>
</protein>
<dbReference type="RefSeq" id="WP_085807724.1">
    <property type="nucleotide sequence ID" value="NZ_FWFX01000020.1"/>
</dbReference>
<feature type="transmembrane region" description="Helical" evidence="1">
    <location>
        <begin position="36"/>
        <end position="55"/>
    </location>
</feature>
<dbReference type="AlphaFoldDB" id="A0A1X7A878"/>
<sequence length="78" mass="9342">MTFEECLWGWFYWEDVVWLSLWAIALWALWRFRAILPGWLALALVVAVIIIALLGEYVSWEMYYNLVCYERMETSGTL</sequence>
<feature type="transmembrane region" description="Helical" evidence="1">
    <location>
        <begin position="12"/>
        <end position="30"/>
    </location>
</feature>
<evidence type="ECO:0000256" key="1">
    <source>
        <dbReference type="SAM" id="Phobius"/>
    </source>
</evidence>
<dbReference type="EMBL" id="FWFX01000020">
    <property type="protein sequence ID" value="SLN72894.1"/>
    <property type="molecule type" value="Genomic_DNA"/>
</dbReference>
<keyword evidence="1" id="KW-1133">Transmembrane helix</keyword>
<name>A0A1X7A878_9RHOB</name>
<evidence type="ECO:0000313" key="3">
    <source>
        <dbReference type="Proteomes" id="UP000193061"/>
    </source>
</evidence>
<keyword evidence="1" id="KW-0472">Membrane</keyword>
<proteinExistence type="predicted"/>
<organism evidence="2 3">
    <name type="scientific">Roseovarius albus</name>
    <dbReference type="NCBI Taxonomy" id="1247867"/>
    <lineage>
        <taxon>Bacteria</taxon>
        <taxon>Pseudomonadati</taxon>
        <taxon>Pseudomonadota</taxon>
        <taxon>Alphaproteobacteria</taxon>
        <taxon>Rhodobacterales</taxon>
        <taxon>Roseobacteraceae</taxon>
        <taxon>Roseovarius</taxon>
    </lineage>
</organism>
<keyword evidence="1" id="KW-0812">Transmembrane</keyword>
<accession>A0A1X7A878</accession>
<reference evidence="2 3" key="1">
    <citation type="submission" date="2017-03" db="EMBL/GenBank/DDBJ databases">
        <authorList>
            <person name="Afonso C.L."/>
            <person name="Miller P.J."/>
            <person name="Scott M.A."/>
            <person name="Spackman E."/>
            <person name="Goraichik I."/>
            <person name="Dimitrov K.M."/>
            <person name="Suarez D.L."/>
            <person name="Swayne D.E."/>
        </authorList>
    </citation>
    <scope>NUCLEOTIDE SEQUENCE [LARGE SCALE GENOMIC DNA]</scope>
    <source>
        <strain evidence="2 3">CECT 7450</strain>
    </source>
</reference>
<gene>
    <name evidence="2" type="ORF">ROA7450_04075</name>
</gene>
<evidence type="ECO:0000313" key="2">
    <source>
        <dbReference type="EMBL" id="SLN72894.1"/>
    </source>
</evidence>
<keyword evidence="3" id="KW-1185">Reference proteome</keyword>